<dbReference type="InterPro" id="IPR052021">
    <property type="entry name" value="Type-I_RS_S_subunit"/>
</dbReference>
<name>N8Q4U0_9GAMM</name>
<sequence length="462" mass="51785">MSFTSRVKIEDLINNGSILVHKDGNHGAKYPRTEEFGEVGVPFLTAKLLDSSGNIDLLNAPRLATEKAKKFTFGFVQTEDVLLSHNATVGRVAVMPQVAEPILIGTSLTHFRLDKSKILPTYLAAYFSGKDFQDQLAAVMSQTTRNQVPITSQRKLYIELPSIDIQTEIVKHIDSIDNKIRLNNQINQTLESIAQAIFKSWFIDFEPVRAKIAAKQEGKDPERAAMCAISGKSEAELEQMAKEDFAELQATAALFPDELVDSELGEVPKGWELQQIKDIAKYCTNKISLKDLTLENYISTENMLPEKKGIEKASSLPKANSVPAFRKGNILVSNIRPYFKKIWLSSFDGGHSNDVLNFEVLEKETEEYLYNLIYRDSFFDQMMASSKGSKMPRGDKKAIMDFQIVTSSVTLRKLYSKKVRKFYSQQNSIEIENQILTSLGDTLLPKLLSGEMDMLGLQGEGA</sequence>
<dbReference type="RefSeq" id="WP_004678394.1">
    <property type="nucleotide sequence ID" value="NZ_KB849226.1"/>
</dbReference>
<comment type="caution">
    <text evidence="5">The sequence shown here is derived from an EMBL/GenBank/DDBJ whole genome shotgun (WGS) entry which is preliminary data.</text>
</comment>
<evidence type="ECO:0000256" key="2">
    <source>
        <dbReference type="ARBA" id="ARBA00022747"/>
    </source>
</evidence>
<dbReference type="GO" id="GO:0003677">
    <property type="term" value="F:DNA binding"/>
    <property type="evidence" value="ECO:0007669"/>
    <property type="project" value="UniProtKB-KW"/>
</dbReference>
<accession>N8Q4U0</accession>
<dbReference type="PATRIC" id="fig|1217671.3.peg.1236"/>
<evidence type="ECO:0000259" key="4">
    <source>
        <dbReference type="Pfam" id="PF01420"/>
    </source>
</evidence>
<organism evidence="5 6">
    <name type="scientific">Acinetobacter parvus NIPH 1103</name>
    <dbReference type="NCBI Taxonomy" id="1217671"/>
    <lineage>
        <taxon>Bacteria</taxon>
        <taxon>Pseudomonadati</taxon>
        <taxon>Pseudomonadota</taxon>
        <taxon>Gammaproteobacteria</taxon>
        <taxon>Moraxellales</taxon>
        <taxon>Moraxellaceae</taxon>
        <taxon>Acinetobacter</taxon>
    </lineage>
</organism>
<reference evidence="5 6" key="1">
    <citation type="submission" date="2013-02" db="EMBL/GenBank/DDBJ databases">
        <title>The Genome Sequence of Acinetobacter parvus NIPH 1103.</title>
        <authorList>
            <consortium name="The Broad Institute Genome Sequencing Platform"/>
            <consortium name="The Broad Institute Genome Sequencing Center for Infectious Disease"/>
            <person name="Cerqueira G."/>
            <person name="Feldgarden M."/>
            <person name="Courvalin P."/>
            <person name="Perichon B."/>
            <person name="Grillot-Courvalin C."/>
            <person name="Clermont D."/>
            <person name="Rocha E."/>
            <person name="Yoon E.-J."/>
            <person name="Nemec A."/>
            <person name="Walker B."/>
            <person name="Young S.K."/>
            <person name="Zeng Q."/>
            <person name="Gargeya S."/>
            <person name="Fitzgerald M."/>
            <person name="Haas B."/>
            <person name="Abouelleil A."/>
            <person name="Alvarado L."/>
            <person name="Arachchi H.M."/>
            <person name="Berlin A.M."/>
            <person name="Chapman S.B."/>
            <person name="Dewar J."/>
            <person name="Goldberg J."/>
            <person name="Griggs A."/>
            <person name="Gujja S."/>
            <person name="Hansen M."/>
            <person name="Howarth C."/>
            <person name="Imamovic A."/>
            <person name="Larimer J."/>
            <person name="McCowan C."/>
            <person name="Murphy C."/>
            <person name="Neiman D."/>
            <person name="Pearson M."/>
            <person name="Priest M."/>
            <person name="Roberts A."/>
            <person name="Saif S."/>
            <person name="Shea T."/>
            <person name="Sisk P."/>
            <person name="Sykes S."/>
            <person name="Wortman J."/>
            <person name="Nusbaum C."/>
            <person name="Birren B."/>
        </authorList>
    </citation>
    <scope>NUCLEOTIDE SEQUENCE [LARGE SCALE GENOMIC DNA]</scope>
    <source>
        <strain evidence="5 6">NIPH 1103</strain>
    </source>
</reference>
<evidence type="ECO:0000256" key="1">
    <source>
        <dbReference type="ARBA" id="ARBA00010923"/>
    </source>
</evidence>
<dbReference type="AlphaFoldDB" id="N8Q4U0"/>
<dbReference type="PANTHER" id="PTHR30408">
    <property type="entry name" value="TYPE-1 RESTRICTION ENZYME ECOKI SPECIFICITY PROTEIN"/>
    <property type="match status" value="1"/>
</dbReference>
<dbReference type="GO" id="GO:0009307">
    <property type="term" value="P:DNA restriction-modification system"/>
    <property type="evidence" value="ECO:0007669"/>
    <property type="project" value="UniProtKB-KW"/>
</dbReference>
<dbReference type="Proteomes" id="UP000018426">
    <property type="component" value="Unassembled WGS sequence"/>
</dbReference>
<comment type="similarity">
    <text evidence="1">Belongs to the type-I restriction system S methylase family.</text>
</comment>
<dbReference type="PANTHER" id="PTHR30408:SF13">
    <property type="entry name" value="TYPE I RESTRICTION ENZYME HINDI SPECIFICITY SUBUNIT"/>
    <property type="match status" value="1"/>
</dbReference>
<dbReference type="SUPFAM" id="SSF116734">
    <property type="entry name" value="DNA methylase specificity domain"/>
    <property type="match status" value="2"/>
</dbReference>
<keyword evidence="2" id="KW-0680">Restriction system</keyword>
<dbReference type="EMBL" id="APOL01000021">
    <property type="protein sequence ID" value="ENU33761.1"/>
    <property type="molecule type" value="Genomic_DNA"/>
</dbReference>
<gene>
    <name evidence="5" type="ORF">F989_01247</name>
</gene>
<proteinExistence type="inferred from homology"/>
<evidence type="ECO:0000313" key="5">
    <source>
        <dbReference type="EMBL" id="ENU33761.1"/>
    </source>
</evidence>
<dbReference type="Pfam" id="PF01420">
    <property type="entry name" value="Methylase_S"/>
    <property type="match status" value="1"/>
</dbReference>
<evidence type="ECO:0000256" key="3">
    <source>
        <dbReference type="ARBA" id="ARBA00023125"/>
    </source>
</evidence>
<dbReference type="Gene3D" id="3.90.220.20">
    <property type="entry name" value="DNA methylase specificity domains"/>
    <property type="match status" value="2"/>
</dbReference>
<dbReference type="InterPro" id="IPR000055">
    <property type="entry name" value="Restrct_endonuc_typeI_TRD"/>
</dbReference>
<protein>
    <recommendedName>
        <fullName evidence="4">Type I restriction modification DNA specificity domain-containing protein</fullName>
    </recommendedName>
</protein>
<dbReference type="HOGENOM" id="CLU_021095_2_1_6"/>
<evidence type="ECO:0000313" key="6">
    <source>
        <dbReference type="Proteomes" id="UP000018426"/>
    </source>
</evidence>
<feature type="domain" description="Type I restriction modification DNA specificity" evidence="4">
    <location>
        <begin position="28"/>
        <end position="191"/>
    </location>
</feature>
<keyword evidence="3" id="KW-0238">DNA-binding</keyword>
<dbReference type="InterPro" id="IPR044946">
    <property type="entry name" value="Restrct_endonuc_typeI_TRD_sf"/>
</dbReference>